<gene>
    <name evidence="17" type="primary">exbB</name>
    <name evidence="17" type="ORF">JYU29_14555</name>
</gene>
<feature type="transmembrane region" description="Helical" evidence="14">
    <location>
        <begin position="215"/>
        <end position="240"/>
    </location>
</feature>
<keyword evidence="6" id="KW-0997">Cell inner membrane</keyword>
<dbReference type="Proteomes" id="UP001297272">
    <property type="component" value="Unassembled WGS sequence"/>
</dbReference>
<dbReference type="PANTHER" id="PTHR30625">
    <property type="entry name" value="PROTEIN TOLQ"/>
    <property type="match status" value="1"/>
</dbReference>
<evidence type="ECO:0000256" key="3">
    <source>
        <dbReference type="ARBA" id="ARBA00022093"/>
    </source>
</evidence>
<evidence type="ECO:0000256" key="9">
    <source>
        <dbReference type="ARBA" id="ARBA00022989"/>
    </source>
</evidence>
<comment type="subunit">
    <text evidence="2">The accessory proteins ExbB and ExbD seem to form a complex with TonB.</text>
</comment>
<feature type="chain" id="PRO_5046622070" description="Biopolymer transport protein ExbB" evidence="15">
    <location>
        <begin position="24"/>
        <end position="319"/>
    </location>
</feature>
<dbReference type="InterPro" id="IPR014164">
    <property type="entry name" value="TonB_ExbB_1"/>
</dbReference>
<sequence>MRRLLFVSALGLVLSATASPGFAQETSEPATPTAPAVQTPAPAAPASSEPAAAQPSVPETAPVDQNAVPFAPADEAAAPQATEASRTIPHNLSPWGMFMAADIVVKAVMVGLAFASLVTWTVWIAKSLELAGARVRAQKAVKAIRNARTLEDAASALPEGKGPAAIFVHAARQEVAVSSDAGTVNHGEGLKERVASTLGRLEAQAGRRMSRGTGVLATIGSTAPFVGLFGTVWGIMNSFISISESQTTNLAIVAPGIAEALLATAIGLVAAIPAVVIYNVFARSITGYRQVLADAAAGVERLVSRDLDFRARPFAVAAE</sequence>
<proteinExistence type="inferred from homology"/>
<feature type="region of interest" description="Disordered" evidence="13">
    <location>
        <begin position="22"/>
        <end position="64"/>
    </location>
</feature>
<evidence type="ECO:0000256" key="4">
    <source>
        <dbReference type="ARBA" id="ARBA00022448"/>
    </source>
</evidence>
<evidence type="ECO:0000259" key="16">
    <source>
        <dbReference type="Pfam" id="PF01618"/>
    </source>
</evidence>
<dbReference type="InterPro" id="IPR002898">
    <property type="entry name" value="MotA_ExbB_proton_chnl"/>
</dbReference>
<keyword evidence="9 14" id="KW-1133">Transmembrane helix</keyword>
<feature type="transmembrane region" description="Helical" evidence="14">
    <location>
        <begin position="260"/>
        <end position="281"/>
    </location>
</feature>
<evidence type="ECO:0000256" key="2">
    <source>
        <dbReference type="ARBA" id="ARBA00011471"/>
    </source>
</evidence>
<organism evidence="17 18">
    <name type="scientific">Tianweitania aestuarii</name>
    <dbReference type="NCBI Taxonomy" id="2814886"/>
    <lineage>
        <taxon>Bacteria</taxon>
        <taxon>Pseudomonadati</taxon>
        <taxon>Pseudomonadota</taxon>
        <taxon>Alphaproteobacteria</taxon>
        <taxon>Hyphomicrobiales</taxon>
        <taxon>Phyllobacteriaceae</taxon>
        <taxon>Tianweitania</taxon>
    </lineage>
</organism>
<comment type="similarity">
    <text evidence="12">Belongs to the exbB/tolQ family.</text>
</comment>
<keyword evidence="10 14" id="KW-0472">Membrane</keyword>
<keyword evidence="4 12" id="KW-0813">Transport</keyword>
<evidence type="ECO:0000313" key="18">
    <source>
        <dbReference type="Proteomes" id="UP001297272"/>
    </source>
</evidence>
<keyword evidence="18" id="KW-1185">Reference proteome</keyword>
<keyword evidence="5" id="KW-1003">Cell membrane</keyword>
<feature type="compositionally biased region" description="Low complexity" evidence="13">
    <location>
        <begin position="28"/>
        <end position="59"/>
    </location>
</feature>
<evidence type="ECO:0000256" key="15">
    <source>
        <dbReference type="SAM" id="SignalP"/>
    </source>
</evidence>
<evidence type="ECO:0000256" key="14">
    <source>
        <dbReference type="SAM" id="Phobius"/>
    </source>
</evidence>
<evidence type="ECO:0000256" key="13">
    <source>
        <dbReference type="SAM" id="MobiDB-lite"/>
    </source>
</evidence>
<dbReference type="EMBL" id="JAFMNX010000003">
    <property type="protein sequence ID" value="MBS9721909.1"/>
    <property type="molecule type" value="Genomic_DNA"/>
</dbReference>
<comment type="subcellular location">
    <subcellularLocation>
        <location evidence="1">Cell inner membrane</location>
        <topology evidence="1">Multi-pass membrane protein</topology>
    </subcellularLocation>
    <subcellularLocation>
        <location evidence="12">Membrane</location>
        <topology evidence="12">Multi-pass membrane protein</topology>
    </subcellularLocation>
</comment>
<keyword evidence="7 14" id="KW-0812">Transmembrane</keyword>
<comment type="function">
    <text evidence="11">Involved in the TonB-dependent energy-dependent transport of various receptor-bound substrates. Protects ExbD from proteolytic degradation and functionally stabilizes TonB.</text>
</comment>
<dbReference type="Pfam" id="PF01618">
    <property type="entry name" value="MotA_ExbB"/>
    <property type="match status" value="1"/>
</dbReference>
<evidence type="ECO:0000256" key="12">
    <source>
        <dbReference type="RuleBase" id="RU004057"/>
    </source>
</evidence>
<dbReference type="NCBIfam" id="TIGR02797">
    <property type="entry name" value="exbB"/>
    <property type="match status" value="1"/>
</dbReference>
<protein>
    <recommendedName>
        <fullName evidence="3">Biopolymer transport protein ExbB</fullName>
    </recommendedName>
</protein>
<comment type="caution">
    <text evidence="17">The sequence shown here is derived from an EMBL/GenBank/DDBJ whole genome shotgun (WGS) entry which is preliminary data.</text>
</comment>
<evidence type="ECO:0000256" key="5">
    <source>
        <dbReference type="ARBA" id="ARBA00022475"/>
    </source>
</evidence>
<evidence type="ECO:0000256" key="7">
    <source>
        <dbReference type="ARBA" id="ARBA00022692"/>
    </source>
</evidence>
<accession>A0ABS5RY01</accession>
<evidence type="ECO:0000313" key="17">
    <source>
        <dbReference type="EMBL" id="MBS9721909.1"/>
    </source>
</evidence>
<dbReference type="InterPro" id="IPR050790">
    <property type="entry name" value="ExbB/TolQ_transport"/>
</dbReference>
<name>A0ABS5RY01_9HYPH</name>
<evidence type="ECO:0000256" key="1">
    <source>
        <dbReference type="ARBA" id="ARBA00004429"/>
    </source>
</evidence>
<evidence type="ECO:0000256" key="10">
    <source>
        <dbReference type="ARBA" id="ARBA00023136"/>
    </source>
</evidence>
<evidence type="ECO:0000256" key="8">
    <source>
        <dbReference type="ARBA" id="ARBA00022927"/>
    </source>
</evidence>
<dbReference type="PANTHER" id="PTHR30625:SF16">
    <property type="entry name" value="BIOPOLYMER TRANSPORT PROTEIN EXBB"/>
    <property type="match status" value="1"/>
</dbReference>
<feature type="signal peptide" evidence="15">
    <location>
        <begin position="1"/>
        <end position="23"/>
    </location>
</feature>
<feature type="transmembrane region" description="Helical" evidence="14">
    <location>
        <begin position="103"/>
        <end position="125"/>
    </location>
</feature>
<keyword evidence="15" id="KW-0732">Signal</keyword>
<reference evidence="17 18" key="1">
    <citation type="submission" date="2021-03" db="EMBL/GenBank/DDBJ databases">
        <title>Tianweitania aestuarii sp. nov., isolated from a tidal flat.</title>
        <authorList>
            <person name="Park S."/>
            <person name="Yoon J.-H."/>
        </authorList>
    </citation>
    <scope>NUCLEOTIDE SEQUENCE [LARGE SCALE GENOMIC DNA]</scope>
    <source>
        <strain evidence="17 18">BSSL-BM11</strain>
    </source>
</reference>
<evidence type="ECO:0000256" key="6">
    <source>
        <dbReference type="ARBA" id="ARBA00022519"/>
    </source>
</evidence>
<keyword evidence="8 12" id="KW-0653">Protein transport</keyword>
<evidence type="ECO:0000256" key="11">
    <source>
        <dbReference type="ARBA" id="ARBA00024816"/>
    </source>
</evidence>
<feature type="domain" description="MotA/TolQ/ExbB proton channel" evidence="16">
    <location>
        <begin position="191"/>
        <end position="286"/>
    </location>
</feature>